<protein>
    <submittedName>
        <fullName evidence="4">GNAT family N-acetyltransferase</fullName>
    </submittedName>
</protein>
<evidence type="ECO:0000313" key="5">
    <source>
        <dbReference type="Proteomes" id="UP000267400"/>
    </source>
</evidence>
<dbReference type="CDD" id="cd04301">
    <property type="entry name" value="NAT_SF"/>
    <property type="match status" value="1"/>
</dbReference>
<dbReference type="PANTHER" id="PTHR43800">
    <property type="entry name" value="PEPTIDYL-LYSINE N-ACETYLTRANSFERASE YJAB"/>
    <property type="match status" value="1"/>
</dbReference>
<dbReference type="RefSeq" id="WP_126486950.1">
    <property type="nucleotide sequence ID" value="NZ_RXNS01000027.1"/>
</dbReference>
<evidence type="ECO:0000256" key="1">
    <source>
        <dbReference type="ARBA" id="ARBA00022679"/>
    </source>
</evidence>
<keyword evidence="2" id="KW-0012">Acyltransferase</keyword>
<dbReference type="PROSITE" id="PS51186">
    <property type="entry name" value="GNAT"/>
    <property type="match status" value="1"/>
</dbReference>
<accession>A0A3S0K062</accession>
<evidence type="ECO:0000259" key="3">
    <source>
        <dbReference type="PROSITE" id="PS51186"/>
    </source>
</evidence>
<evidence type="ECO:0000313" key="4">
    <source>
        <dbReference type="EMBL" id="RTQ98068.1"/>
    </source>
</evidence>
<dbReference type="GO" id="GO:0016747">
    <property type="term" value="F:acyltransferase activity, transferring groups other than amino-acyl groups"/>
    <property type="evidence" value="ECO:0007669"/>
    <property type="project" value="InterPro"/>
</dbReference>
<keyword evidence="1 4" id="KW-0808">Transferase</keyword>
<keyword evidence="5" id="KW-1185">Reference proteome</keyword>
<dbReference type="AlphaFoldDB" id="A0A3S0K062"/>
<gene>
    <name evidence="4" type="ORF">EKG36_19520</name>
</gene>
<organism evidence="4 5">
    <name type="scientific">Halomonas nitroreducens</name>
    <dbReference type="NCBI Taxonomy" id="447425"/>
    <lineage>
        <taxon>Bacteria</taxon>
        <taxon>Pseudomonadati</taxon>
        <taxon>Pseudomonadota</taxon>
        <taxon>Gammaproteobacteria</taxon>
        <taxon>Oceanospirillales</taxon>
        <taxon>Halomonadaceae</taxon>
        <taxon>Halomonas</taxon>
    </lineage>
</organism>
<evidence type="ECO:0000256" key="2">
    <source>
        <dbReference type="ARBA" id="ARBA00023315"/>
    </source>
</evidence>
<comment type="caution">
    <text evidence="4">The sequence shown here is derived from an EMBL/GenBank/DDBJ whole genome shotgun (WGS) entry which is preliminary data.</text>
</comment>
<feature type="domain" description="N-acetyltransferase" evidence="3">
    <location>
        <begin position="1"/>
        <end position="142"/>
    </location>
</feature>
<dbReference type="SUPFAM" id="SSF55729">
    <property type="entry name" value="Acyl-CoA N-acyltransferases (Nat)"/>
    <property type="match status" value="1"/>
</dbReference>
<proteinExistence type="predicted"/>
<dbReference type="PANTHER" id="PTHR43800:SF1">
    <property type="entry name" value="PEPTIDYL-LYSINE N-ACETYLTRANSFERASE YJAB"/>
    <property type="match status" value="1"/>
</dbReference>
<dbReference type="EMBL" id="RXNS01000027">
    <property type="protein sequence ID" value="RTQ98068.1"/>
    <property type="molecule type" value="Genomic_DNA"/>
</dbReference>
<dbReference type="OrthoDB" id="9789605at2"/>
<dbReference type="InterPro" id="IPR000182">
    <property type="entry name" value="GNAT_dom"/>
</dbReference>
<dbReference type="InterPro" id="IPR016181">
    <property type="entry name" value="Acyl_CoA_acyltransferase"/>
</dbReference>
<reference evidence="4 5" key="1">
    <citation type="submission" date="2018-12" db="EMBL/GenBank/DDBJ databases">
        <authorList>
            <person name="Yu L."/>
        </authorList>
    </citation>
    <scope>NUCLEOTIDE SEQUENCE [LARGE SCALE GENOMIC DNA]</scope>
    <source>
        <strain evidence="4 5">11S</strain>
    </source>
</reference>
<dbReference type="Gene3D" id="3.40.630.30">
    <property type="match status" value="1"/>
</dbReference>
<sequence length="149" mass="16953">MIRPATPEDMPAIVEIWRRASRLAHPFLDEDIWAARVEEMTRQCLPDCRIQVLDAGGRVVGFAAMRGAHLEALFVDPKAQGYGHGSELMAHVMALSERITLRVFSRNVRAVSFYRRLGFHAYLETEEPASGEPETLMIWTRRRSCRGRG</sequence>
<name>A0A3S0K062_9GAMM</name>
<dbReference type="Proteomes" id="UP000267400">
    <property type="component" value="Unassembled WGS sequence"/>
</dbReference>
<dbReference type="Pfam" id="PF13673">
    <property type="entry name" value="Acetyltransf_10"/>
    <property type="match status" value="1"/>
</dbReference>